<keyword evidence="3" id="KW-1185">Reference proteome</keyword>
<accession>D0U221</accession>
<feature type="transmembrane region" description="Helical" evidence="1">
    <location>
        <begin position="39"/>
        <end position="60"/>
    </location>
</feature>
<keyword evidence="1" id="KW-0812">Transmembrane</keyword>
<evidence type="ECO:0000256" key="1">
    <source>
        <dbReference type="SAM" id="Phobius"/>
    </source>
</evidence>
<gene>
    <name evidence="2" type="primary">hol</name>
    <name evidence="2" type="ORF">CMP1-37</name>
</gene>
<dbReference type="EMBL" id="GQ241246">
    <property type="protein sequence ID" value="ACY35933.1"/>
    <property type="molecule type" value="Genomic_DNA"/>
</dbReference>
<protein>
    <submittedName>
        <fullName evidence="2">Uncharacterized protein hol</fullName>
    </submittedName>
</protein>
<dbReference type="RefSeq" id="YP_003359128.1">
    <property type="nucleotide sequence ID" value="NC_013698.1"/>
</dbReference>
<feature type="transmembrane region" description="Helical" evidence="1">
    <location>
        <begin position="66"/>
        <end position="88"/>
    </location>
</feature>
<proteinExistence type="predicted"/>
<feature type="transmembrane region" description="Helical" evidence="1">
    <location>
        <begin position="6"/>
        <end position="27"/>
    </location>
</feature>
<evidence type="ECO:0000313" key="3">
    <source>
        <dbReference type="Proteomes" id="UP000002628"/>
    </source>
</evidence>
<sequence>MVTFEPSWIQLISLLTGLVLPLLVGLVTTKVVSAGKKAVLLAVLAFVASILTELLSAIQAGEVFDLAASLYLGIQTLVVAVAIHYGLWKPTGASAALQNVGTRPEHRA</sequence>
<dbReference type="Proteomes" id="UP000002628">
    <property type="component" value="Segment"/>
</dbReference>
<keyword evidence="1" id="KW-0472">Membrane</keyword>
<dbReference type="KEGG" id="vg:8684223"/>
<dbReference type="GeneID" id="8684223"/>
<reference evidence="2 3" key="1">
    <citation type="journal article" date="2010" name="Microbiology">
        <title>The endolysins of bacteriophages CMP1 and CN77 are specific for the lysis of Clavibacter michiganensis strains.</title>
        <authorList>
            <person name="Wittmann J."/>
            <person name="Eichenlaub R."/>
            <person name="Dreiseikelmann B."/>
        </authorList>
    </citation>
    <scope>NUCLEOTIDE SEQUENCE [LARGE SCALE GENOMIC DNA]</scope>
</reference>
<organism evidence="2 3">
    <name type="scientific">Clavibacter phage CMP1</name>
    <dbReference type="NCBI Taxonomy" id="686439"/>
    <lineage>
        <taxon>Viruses</taxon>
        <taxon>Duplodnaviria</taxon>
        <taxon>Heunggongvirae</taxon>
        <taxon>Uroviricota</taxon>
        <taxon>Caudoviricetes</taxon>
        <taxon>Cimpunavirus</taxon>
        <taxon>Cimpunavirus CMP1</taxon>
    </lineage>
</organism>
<keyword evidence="1" id="KW-1133">Transmembrane helix</keyword>
<evidence type="ECO:0000313" key="2">
    <source>
        <dbReference type="EMBL" id="ACY35933.1"/>
    </source>
</evidence>
<name>D0U221_9CAUD</name>